<gene>
    <name evidence="2" type="ORF">C4K88_16490</name>
</gene>
<dbReference type="CDD" id="cd00093">
    <property type="entry name" value="HTH_XRE"/>
    <property type="match status" value="1"/>
</dbReference>
<dbReference type="SMART" id="SM00530">
    <property type="entry name" value="HTH_XRE"/>
    <property type="match status" value="1"/>
</dbReference>
<dbReference type="EMBL" id="PRKW01000007">
    <property type="protein sequence ID" value="PPB48047.1"/>
    <property type="molecule type" value="Genomic_DNA"/>
</dbReference>
<dbReference type="Gene3D" id="1.10.260.40">
    <property type="entry name" value="lambda repressor-like DNA-binding domains"/>
    <property type="match status" value="1"/>
</dbReference>
<accession>A0A2S5IU33</accession>
<dbReference type="Pfam" id="PF13560">
    <property type="entry name" value="HTH_31"/>
    <property type="match status" value="1"/>
</dbReference>
<evidence type="ECO:0000313" key="2">
    <source>
        <dbReference type="EMBL" id="PPB48047.1"/>
    </source>
</evidence>
<dbReference type="RefSeq" id="WP_104122741.1">
    <property type="nucleotide sequence ID" value="NZ_PRKW01000007.1"/>
</dbReference>
<comment type="caution">
    <text evidence="2">The sequence shown here is derived from an EMBL/GenBank/DDBJ whole genome shotgun (WGS) entry which is preliminary data.</text>
</comment>
<reference evidence="2 3" key="1">
    <citation type="journal article" date="2014" name="Int. J. Syst. Evol. Microbiol.">
        <title>Arthrobacter pityocampae sp. nov., isolated from Thaumetopoea pityocampa (Lep., Thaumetopoeidae).</title>
        <authorList>
            <person name="Ince I.A."/>
            <person name="Demirbag Z."/>
            <person name="Kati H."/>
        </authorList>
    </citation>
    <scope>NUCLEOTIDE SEQUENCE [LARGE SCALE GENOMIC DNA]</scope>
    <source>
        <strain evidence="2 3">Tp2</strain>
    </source>
</reference>
<proteinExistence type="predicted"/>
<protein>
    <submittedName>
        <fullName evidence="2">XRE family transcriptional regulator</fullName>
    </submittedName>
</protein>
<dbReference type="PROSITE" id="PS50943">
    <property type="entry name" value="HTH_CROC1"/>
    <property type="match status" value="1"/>
</dbReference>
<dbReference type="InterPro" id="IPR010982">
    <property type="entry name" value="Lambda_DNA-bd_dom_sf"/>
</dbReference>
<dbReference type="InterPro" id="IPR001387">
    <property type="entry name" value="Cro/C1-type_HTH"/>
</dbReference>
<name>A0A2S5IU33_9MICC</name>
<dbReference type="Proteomes" id="UP000239297">
    <property type="component" value="Unassembled WGS sequence"/>
</dbReference>
<sequence length="83" mass="8787">MPWTASDAVSLGTRVRAQRLARGLTQERLAHAAGITKNHVQLLEAGRGSPRDPTTSSNPHMSKLFGLADALEVPPSALIFGAN</sequence>
<dbReference type="OrthoDB" id="5148209at2"/>
<keyword evidence="3" id="KW-1185">Reference proteome</keyword>
<feature type="domain" description="HTH cro/C1-type" evidence="1">
    <location>
        <begin position="15"/>
        <end position="78"/>
    </location>
</feature>
<evidence type="ECO:0000259" key="1">
    <source>
        <dbReference type="PROSITE" id="PS50943"/>
    </source>
</evidence>
<evidence type="ECO:0000313" key="3">
    <source>
        <dbReference type="Proteomes" id="UP000239297"/>
    </source>
</evidence>
<dbReference type="SUPFAM" id="SSF47413">
    <property type="entry name" value="lambda repressor-like DNA-binding domains"/>
    <property type="match status" value="1"/>
</dbReference>
<dbReference type="AlphaFoldDB" id="A0A2S5IU33"/>
<organism evidence="2 3">
    <name type="scientific">Arthrobacter pityocampae</name>
    <dbReference type="NCBI Taxonomy" id="547334"/>
    <lineage>
        <taxon>Bacteria</taxon>
        <taxon>Bacillati</taxon>
        <taxon>Actinomycetota</taxon>
        <taxon>Actinomycetes</taxon>
        <taxon>Micrococcales</taxon>
        <taxon>Micrococcaceae</taxon>
        <taxon>Arthrobacter</taxon>
    </lineage>
</organism>
<dbReference type="GO" id="GO:0003677">
    <property type="term" value="F:DNA binding"/>
    <property type="evidence" value="ECO:0007669"/>
    <property type="project" value="InterPro"/>
</dbReference>